<keyword evidence="3" id="KW-1185">Reference proteome</keyword>
<dbReference type="KEGG" id="pgv:SL003B_2972"/>
<proteinExistence type="predicted"/>
<dbReference type="OrthoDB" id="7868802at2"/>
<protein>
    <recommendedName>
        <fullName evidence="4">Secreted protein</fullName>
    </recommendedName>
</protein>
<evidence type="ECO:0000313" key="2">
    <source>
        <dbReference type="EMBL" id="ADZ71395.1"/>
    </source>
</evidence>
<dbReference type="PATRIC" id="fig|991905.3.peg.3052"/>
<feature type="signal peptide" evidence="1">
    <location>
        <begin position="1"/>
        <end position="22"/>
    </location>
</feature>
<sequence>MKSRMVACIAAALIAVSVPLESARAGLLYDLLFAPTYDPDYVPEVYGTPYDCRPYRASGQTAGVWRGLIGGQSRTGSGTLRQISQEACFASRQDCEAYLVMMRRYIDMVFTHECRPL</sequence>
<keyword evidence="1" id="KW-0732">Signal</keyword>
<evidence type="ECO:0008006" key="4">
    <source>
        <dbReference type="Google" id="ProtNLM"/>
    </source>
</evidence>
<reference evidence="2 3" key="1">
    <citation type="journal article" date="2011" name="J. Bacteriol.">
        <title>Complete genome sequence of Polymorphum gilvum SL003B-26A1T, a crude oil-degrading bacterium from oil-polluted saline soil.</title>
        <authorList>
            <person name="Li S.G."/>
            <person name="Tang Y.Q."/>
            <person name="Nie Y."/>
            <person name="Cai M."/>
            <person name="Wu X.L."/>
        </authorList>
    </citation>
    <scope>NUCLEOTIDE SEQUENCE [LARGE SCALE GENOMIC DNA]</scope>
    <source>
        <strain evidence="3">LMG 25793 / CGMCC 1.9160 / SL003B-26A1</strain>
    </source>
</reference>
<organism evidence="2 3">
    <name type="scientific">Polymorphum gilvum (strain LMG 25793 / CGMCC 1.9160 / SL003B-26A1)</name>
    <dbReference type="NCBI Taxonomy" id="991905"/>
    <lineage>
        <taxon>Bacteria</taxon>
        <taxon>Pseudomonadati</taxon>
        <taxon>Pseudomonadota</taxon>
        <taxon>Alphaproteobacteria</taxon>
        <taxon>Rhodobacterales</taxon>
        <taxon>Paracoccaceae</taxon>
        <taxon>Polymorphum</taxon>
    </lineage>
</organism>
<accession>F2IV64</accession>
<dbReference type="eggNOG" id="ENOG5033KW4">
    <property type="taxonomic scope" value="Bacteria"/>
</dbReference>
<evidence type="ECO:0000313" key="3">
    <source>
        <dbReference type="Proteomes" id="UP000008130"/>
    </source>
</evidence>
<dbReference type="RefSeq" id="WP_013653708.1">
    <property type="nucleotide sequence ID" value="NC_015259.1"/>
</dbReference>
<dbReference type="HOGENOM" id="CLU_2023688_0_0_5"/>
<name>F2IV64_POLGS</name>
<dbReference type="EMBL" id="CP002568">
    <property type="protein sequence ID" value="ADZ71395.1"/>
    <property type="molecule type" value="Genomic_DNA"/>
</dbReference>
<dbReference type="AlphaFoldDB" id="F2IV64"/>
<evidence type="ECO:0000256" key="1">
    <source>
        <dbReference type="SAM" id="SignalP"/>
    </source>
</evidence>
<gene>
    <name evidence="2" type="ordered locus">SL003B_2972</name>
</gene>
<dbReference type="Proteomes" id="UP000008130">
    <property type="component" value="Chromosome"/>
</dbReference>
<feature type="chain" id="PRO_5003279978" description="Secreted protein" evidence="1">
    <location>
        <begin position="23"/>
        <end position="117"/>
    </location>
</feature>